<accession>A0A7G8YG65</accession>
<dbReference type="Proteomes" id="UP000515277">
    <property type="component" value="Chromosome"/>
</dbReference>
<organism evidence="1 2">
    <name type="scientific">Pseudomonas protegens</name>
    <dbReference type="NCBI Taxonomy" id="380021"/>
    <lineage>
        <taxon>Bacteria</taxon>
        <taxon>Pseudomonadati</taxon>
        <taxon>Pseudomonadota</taxon>
        <taxon>Gammaproteobacteria</taxon>
        <taxon>Pseudomonadales</taxon>
        <taxon>Pseudomonadaceae</taxon>
        <taxon>Pseudomonas</taxon>
    </lineage>
</organism>
<proteinExistence type="predicted"/>
<dbReference type="GO" id="GO:0004519">
    <property type="term" value="F:endonuclease activity"/>
    <property type="evidence" value="ECO:0007669"/>
    <property type="project" value="UniProtKB-KW"/>
</dbReference>
<keyword evidence="1" id="KW-0255">Endonuclease</keyword>
<evidence type="ECO:0000313" key="2">
    <source>
        <dbReference type="Proteomes" id="UP000515277"/>
    </source>
</evidence>
<keyword evidence="1" id="KW-0378">Hydrolase</keyword>
<dbReference type="EMBL" id="CP060201">
    <property type="protein sequence ID" value="QNH80432.1"/>
    <property type="molecule type" value="Genomic_DNA"/>
</dbReference>
<sequence length="203" mass="23366">MIPREAFRGISPAIEHLEAARAALMRAVTAQRSERWCLALWGRFIRMRDGYRCVHCESVQKIQAHHIFRRVTFPHGKYELGNGITLCHGCHKSLHAKFNGRPLKSEPLNARGGDDQDEMAYLYGRLAADADDRGLDKERFYFISDRMLEYFVALQGYEPLLQDIQAGGTSRIHFAHAIWWSMPEKFYEMVYGQILSAVFAAKE</sequence>
<evidence type="ECO:0000313" key="1">
    <source>
        <dbReference type="EMBL" id="QNH80432.1"/>
    </source>
</evidence>
<name>A0A7G8YG65_9PSED</name>
<dbReference type="AlphaFoldDB" id="A0A7G8YG65"/>
<gene>
    <name evidence="1" type="ORF">GGI48_15100</name>
</gene>
<keyword evidence="1" id="KW-0540">Nuclease</keyword>
<protein>
    <submittedName>
        <fullName evidence="1">HNH endonuclease</fullName>
    </submittedName>
</protein>
<dbReference type="Gene3D" id="1.10.30.50">
    <property type="match status" value="1"/>
</dbReference>
<reference evidence="2" key="1">
    <citation type="journal article" date="2020" name="Microbiol. Resour. Announc.">
        <title>Complete genome sequences of four natural Pseudomonas isolates that catabolize a wide range of aromatic compounds relevant to lignin valorization.</title>
        <authorList>
            <person name="Hatmaker E.A."/>
            <person name="Presley G."/>
            <person name="Cannon O."/>
            <person name="Guss A.M."/>
            <person name="Elkins J.G."/>
        </authorList>
    </citation>
    <scope>NUCLEOTIDE SEQUENCE [LARGE SCALE GENOMIC DNA]</scope>
    <source>
        <strain evidence="2">H1F5C</strain>
    </source>
</reference>